<accession>A0A2P6AUK6</accession>
<dbReference type="SUPFAM" id="SSF54523">
    <property type="entry name" value="Pili subunits"/>
    <property type="match status" value="1"/>
</dbReference>
<dbReference type="InterPro" id="IPR045584">
    <property type="entry name" value="Pilin-like"/>
</dbReference>
<keyword evidence="2" id="KW-1185">Reference proteome</keyword>
<protein>
    <recommendedName>
        <fullName evidence="3">Type II secretion system protein GspJ</fullName>
    </recommendedName>
</protein>
<gene>
    <name evidence="1" type="ORF">C5O18_01770</name>
</gene>
<sequence>MSLGAFNFLSSTSRSAEHLGERQRDLLALERLQAVIASDLSQWVDRPIRDELGDSLPSFVLATDGSLEFTRRGLSNPLDKQRSDLLRVRYEIRDQRVWRLTWMTLDRLPGMKPVAAPLGPRGMTVGWRVRGSASARVESVWPSVSSGATGQSRSVLTQGAPQLVELRLNMAPWGDIRRLYWMP</sequence>
<name>A0A2P6AUK6_9GAMM</name>
<dbReference type="GO" id="GO:0015628">
    <property type="term" value="P:protein secretion by the type II secretion system"/>
    <property type="evidence" value="ECO:0007669"/>
    <property type="project" value="InterPro"/>
</dbReference>
<proteinExistence type="predicted"/>
<evidence type="ECO:0000313" key="2">
    <source>
        <dbReference type="Proteomes" id="UP000243900"/>
    </source>
</evidence>
<dbReference type="AlphaFoldDB" id="A0A2P6AUK6"/>
<dbReference type="Gene3D" id="3.10.610.10">
    <property type="entry name" value="GSPII I/J protein-like"/>
    <property type="match status" value="1"/>
</dbReference>
<evidence type="ECO:0008006" key="3">
    <source>
        <dbReference type="Google" id="ProtNLM"/>
    </source>
</evidence>
<evidence type="ECO:0000313" key="1">
    <source>
        <dbReference type="EMBL" id="PQA50189.1"/>
    </source>
</evidence>
<dbReference type="InterPro" id="IPR010055">
    <property type="entry name" value="T2SS_protein-GspJ"/>
</dbReference>
<feature type="non-terminal residue" evidence="1">
    <location>
        <position position="183"/>
    </location>
</feature>
<reference evidence="2" key="1">
    <citation type="submission" date="2018-02" db="EMBL/GenBank/DDBJ databases">
        <title>Genome sequencing of Solimonas sp. HR-BB.</title>
        <authorList>
            <person name="Lee Y."/>
            <person name="Jeon C.O."/>
        </authorList>
    </citation>
    <scope>NUCLEOTIDE SEQUENCE [LARGE SCALE GENOMIC DNA]</scope>
    <source>
        <strain evidence="2">HR-E</strain>
    </source>
</reference>
<dbReference type="EMBL" id="PTQZ01000018">
    <property type="protein sequence ID" value="PQA50189.1"/>
    <property type="molecule type" value="Genomic_DNA"/>
</dbReference>
<organism evidence="1 2">
    <name type="scientific">Amnimonas aquatica</name>
    <dbReference type="NCBI Taxonomy" id="2094561"/>
    <lineage>
        <taxon>Bacteria</taxon>
        <taxon>Pseudomonadati</taxon>
        <taxon>Pseudomonadota</taxon>
        <taxon>Gammaproteobacteria</taxon>
        <taxon>Moraxellales</taxon>
        <taxon>Moraxellaceae</taxon>
        <taxon>Amnimonas</taxon>
    </lineage>
</organism>
<dbReference type="Pfam" id="PF11612">
    <property type="entry name" value="T2SSJ"/>
    <property type="match status" value="1"/>
</dbReference>
<dbReference type="GO" id="GO:0015627">
    <property type="term" value="C:type II protein secretion system complex"/>
    <property type="evidence" value="ECO:0007669"/>
    <property type="project" value="InterPro"/>
</dbReference>
<dbReference type="Proteomes" id="UP000243900">
    <property type="component" value="Unassembled WGS sequence"/>
</dbReference>
<comment type="caution">
    <text evidence="1">The sequence shown here is derived from an EMBL/GenBank/DDBJ whole genome shotgun (WGS) entry which is preliminary data.</text>
</comment>